<accession>A0A382ES03</accession>
<dbReference type="SUPFAM" id="SSF53613">
    <property type="entry name" value="Ribokinase-like"/>
    <property type="match status" value="1"/>
</dbReference>
<dbReference type="AlphaFoldDB" id="A0A382ES03"/>
<name>A0A382ES03_9ZZZZ</name>
<evidence type="ECO:0000313" key="5">
    <source>
        <dbReference type="EMBL" id="SVB53122.1"/>
    </source>
</evidence>
<feature type="domain" description="Carbohydrate kinase PfkB" evidence="4">
    <location>
        <begin position="4"/>
        <end position="296"/>
    </location>
</feature>
<comment type="similarity">
    <text evidence="1">Belongs to the carbohydrate kinase PfkB family.</text>
</comment>
<dbReference type="Gene3D" id="3.40.1190.20">
    <property type="match status" value="1"/>
</dbReference>
<protein>
    <recommendedName>
        <fullName evidence="4">Carbohydrate kinase PfkB domain-containing protein</fullName>
    </recommendedName>
</protein>
<dbReference type="GO" id="GO:0005829">
    <property type="term" value="C:cytosol"/>
    <property type="evidence" value="ECO:0007669"/>
    <property type="project" value="TreeGrafter"/>
</dbReference>
<proteinExistence type="inferred from homology"/>
<dbReference type="GO" id="GO:0006974">
    <property type="term" value="P:DNA damage response"/>
    <property type="evidence" value="ECO:0007669"/>
    <property type="project" value="TreeGrafter"/>
</dbReference>
<dbReference type="EMBL" id="UINC01045858">
    <property type="protein sequence ID" value="SVB53122.1"/>
    <property type="molecule type" value="Genomic_DNA"/>
</dbReference>
<reference evidence="5" key="1">
    <citation type="submission" date="2018-05" db="EMBL/GenBank/DDBJ databases">
        <authorList>
            <person name="Lanie J.A."/>
            <person name="Ng W.-L."/>
            <person name="Kazmierczak K.M."/>
            <person name="Andrzejewski T.M."/>
            <person name="Davidsen T.M."/>
            <person name="Wayne K.J."/>
            <person name="Tettelin H."/>
            <person name="Glass J.I."/>
            <person name="Rusch D."/>
            <person name="Podicherti R."/>
            <person name="Tsui H.-C.T."/>
            <person name="Winkler M.E."/>
        </authorList>
    </citation>
    <scope>NUCLEOTIDE SEQUENCE</scope>
</reference>
<dbReference type="GO" id="GO:0019698">
    <property type="term" value="P:D-galacturonate catabolic process"/>
    <property type="evidence" value="ECO:0007669"/>
    <property type="project" value="TreeGrafter"/>
</dbReference>
<dbReference type="GO" id="GO:0008673">
    <property type="term" value="F:2-dehydro-3-deoxygluconokinase activity"/>
    <property type="evidence" value="ECO:0007669"/>
    <property type="project" value="TreeGrafter"/>
</dbReference>
<evidence type="ECO:0000256" key="2">
    <source>
        <dbReference type="ARBA" id="ARBA00022679"/>
    </source>
</evidence>
<dbReference type="GO" id="GO:0042840">
    <property type="term" value="P:D-glucuronate catabolic process"/>
    <property type="evidence" value="ECO:0007669"/>
    <property type="project" value="TreeGrafter"/>
</dbReference>
<evidence type="ECO:0000256" key="3">
    <source>
        <dbReference type="ARBA" id="ARBA00022777"/>
    </source>
</evidence>
<keyword evidence="2" id="KW-0808">Transferase</keyword>
<sequence>MKMDVLCLGEALIEFNQIPDDTNNTYRSGFGGDTSNTAIAVARQETSSGFLSKVGNDLFGRKLLELWKREGVDCTYVLQHPEFPTGIYFVTHDENGHHFSYYRRGSAASQMTPEDVTVDVVSQAKVLHLSAITQAISDSSRETAIAAIHQARKRGVKISYDTNLRLKLWTLNQARDVINHVVPMCDVLLPSLDDVTSLTGLQEPKEIIDYYLKLGAKLVVLKQGEQGVLVADGNNECYISGHAVKAIDATGAGDTFDGAFLSEWLRSDDPFAAAEYANAAAALSTTNYGAVDSIPNRDDVAAFLGRTKRS</sequence>
<keyword evidence="3" id="KW-0418">Kinase</keyword>
<dbReference type="CDD" id="cd01166">
    <property type="entry name" value="KdgK"/>
    <property type="match status" value="1"/>
</dbReference>
<dbReference type="InterPro" id="IPR050306">
    <property type="entry name" value="PfkB_Carbo_kinase"/>
</dbReference>
<evidence type="ECO:0000259" key="4">
    <source>
        <dbReference type="Pfam" id="PF00294"/>
    </source>
</evidence>
<dbReference type="InterPro" id="IPR029056">
    <property type="entry name" value="Ribokinase-like"/>
</dbReference>
<dbReference type="PANTHER" id="PTHR43085:SF15">
    <property type="entry name" value="2-DEHYDRO-3-DEOXYGLUCONOKINASE"/>
    <property type="match status" value="1"/>
</dbReference>
<dbReference type="Pfam" id="PF00294">
    <property type="entry name" value="PfkB"/>
    <property type="match status" value="1"/>
</dbReference>
<dbReference type="InterPro" id="IPR011611">
    <property type="entry name" value="PfkB_dom"/>
</dbReference>
<evidence type="ECO:0000256" key="1">
    <source>
        <dbReference type="ARBA" id="ARBA00010688"/>
    </source>
</evidence>
<dbReference type="PANTHER" id="PTHR43085">
    <property type="entry name" value="HEXOKINASE FAMILY MEMBER"/>
    <property type="match status" value="1"/>
</dbReference>
<gene>
    <name evidence="5" type="ORF">METZ01_LOCUS205976</name>
</gene>
<organism evidence="5">
    <name type="scientific">marine metagenome</name>
    <dbReference type="NCBI Taxonomy" id="408172"/>
    <lineage>
        <taxon>unclassified sequences</taxon>
        <taxon>metagenomes</taxon>
        <taxon>ecological metagenomes</taxon>
    </lineage>
</organism>